<dbReference type="PROSITE" id="PS50871">
    <property type="entry name" value="C1Q"/>
    <property type="match status" value="1"/>
</dbReference>
<dbReference type="Gene3D" id="3.90.1200.10">
    <property type="match status" value="1"/>
</dbReference>
<dbReference type="Gene3D" id="2.60.120.40">
    <property type="match status" value="1"/>
</dbReference>
<gene>
    <name evidence="1" type="ORF">LSAA_4774</name>
</gene>
<dbReference type="Pfam" id="PF02958">
    <property type="entry name" value="EcKL"/>
    <property type="match status" value="1"/>
</dbReference>
<dbReference type="InterPro" id="IPR004119">
    <property type="entry name" value="EcKL"/>
</dbReference>
<dbReference type="InterPro" id="IPR015897">
    <property type="entry name" value="CHK_kinase-like"/>
</dbReference>
<dbReference type="PANTHER" id="PTHR11012:SF30">
    <property type="entry name" value="PROTEIN KINASE-LIKE DOMAIN-CONTAINING"/>
    <property type="match status" value="1"/>
</dbReference>
<dbReference type="PANTHER" id="PTHR11012">
    <property type="entry name" value="PROTEIN KINASE-LIKE DOMAIN-CONTAINING"/>
    <property type="match status" value="1"/>
</dbReference>
<organism evidence="1 2">
    <name type="scientific">Lepeophtheirus salmonis</name>
    <name type="common">Salmon louse</name>
    <name type="synonym">Caligus salmonis</name>
    <dbReference type="NCBI Taxonomy" id="72036"/>
    <lineage>
        <taxon>Eukaryota</taxon>
        <taxon>Metazoa</taxon>
        <taxon>Ecdysozoa</taxon>
        <taxon>Arthropoda</taxon>
        <taxon>Crustacea</taxon>
        <taxon>Multicrustacea</taxon>
        <taxon>Hexanauplia</taxon>
        <taxon>Copepoda</taxon>
        <taxon>Siphonostomatoida</taxon>
        <taxon>Caligidae</taxon>
        <taxon>Lepeophtheirus</taxon>
    </lineage>
</organism>
<sequence>MEITTPESCDDFSTNWVQSVTKEYFVMENIKDARVLSVSAKDNELQGILSKTFVLDIEYRGLEVDDDGEEKEETKERSIFVKVPLKDPNFVSVNVRELVMLKEVLPKLQCFVDKNCIDIIQLPFPEVIHAYYDGKGISDVFVLGNLLSDGFENLNEKQDLNEEHLYSCLDCLSQLHGTGMSFKQTLGSGTRKDFLREFPKLEEQIQLQDLLDNDELKSYFRRCYKPFLHFLEAKEPNLKSHTIYMKKFGRYILKIIQVLEKSGYEKLLTLCHGDAKPNNFLFRRHIIDIEELECEGLEAILIDWQGGFLGSIANDLMWVIYPFIEAANLRGESGKELRDNAFKYYFEALQSVLTSFNLTLTDLELPESFEEFNKILQKSLVLEFLLVTVVKPIMALKEPAKLISWYKILDRNEKKGYKRHAEEPNINNIFSSERFPSFCLLYFKIATVLGGFQELGRIFFDVMKDSMFDEGHKADDSDEEDDEGYISRVINLSIKHWVPITVAFVAIFGIVLITKMVHEEDELPLGADQYLRKLLYQKSTLDRFVSGIKIAIIGISLILSIYSVVYCNKLHHESVTYSDLKKVMNEVELVESRSDMQFKIINQINQTAYKFKEEARSAAISGPDSLDVMFDCYRVSRLSYASVVTYDGCFVDNTNGDMNRLTGIFSATVEGIYQFSFTAKYVSSSRGRFGAWSDIYVNDTVIADSQREYNARSNLETESSTHTVLVYFPIRMNHQVKVQFNKDGSSYIHSDGDHDVHFTGRRVGPLK</sequence>
<dbReference type="AlphaFoldDB" id="A0A7R8H418"/>
<dbReference type="Proteomes" id="UP000675881">
    <property type="component" value="Chromosome 14"/>
</dbReference>
<reference evidence="1" key="1">
    <citation type="submission" date="2021-02" db="EMBL/GenBank/DDBJ databases">
        <authorList>
            <person name="Bekaert M."/>
        </authorList>
    </citation>
    <scope>NUCLEOTIDE SEQUENCE</scope>
    <source>
        <strain evidence="1">IoA-00</strain>
    </source>
</reference>
<dbReference type="SUPFAM" id="SSF49842">
    <property type="entry name" value="TNF-like"/>
    <property type="match status" value="1"/>
</dbReference>
<dbReference type="EMBL" id="HG994593">
    <property type="protein sequence ID" value="CAF2851910.1"/>
    <property type="molecule type" value="Genomic_DNA"/>
</dbReference>
<dbReference type="InterPro" id="IPR001073">
    <property type="entry name" value="C1q_dom"/>
</dbReference>
<accession>A0A7R8H418</accession>
<dbReference type="Pfam" id="PF00386">
    <property type="entry name" value="C1q"/>
    <property type="match status" value="1"/>
</dbReference>
<dbReference type="SUPFAM" id="SSF56112">
    <property type="entry name" value="Protein kinase-like (PK-like)"/>
    <property type="match status" value="1"/>
</dbReference>
<dbReference type="SMART" id="SM00587">
    <property type="entry name" value="CHK"/>
    <property type="match status" value="1"/>
</dbReference>
<dbReference type="InterPro" id="IPR008983">
    <property type="entry name" value="Tumour_necrosis_fac-like_dom"/>
</dbReference>
<name>A0A7R8H418_LEPSM</name>
<dbReference type="SMART" id="SM00110">
    <property type="entry name" value="C1Q"/>
    <property type="match status" value="1"/>
</dbReference>
<keyword evidence="2" id="KW-1185">Reference proteome</keyword>
<protein>
    <submittedName>
        <fullName evidence="1">(salmon louse) hypothetical protein</fullName>
    </submittedName>
</protein>
<dbReference type="InterPro" id="IPR011009">
    <property type="entry name" value="Kinase-like_dom_sf"/>
</dbReference>
<proteinExistence type="predicted"/>
<dbReference type="OrthoDB" id="8250698at2759"/>
<evidence type="ECO:0000313" key="2">
    <source>
        <dbReference type="Proteomes" id="UP000675881"/>
    </source>
</evidence>
<evidence type="ECO:0000313" key="1">
    <source>
        <dbReference type="EMBL" id="CAF2851910.1"/>
    </source>
</evidence>